<dbReference type="AlphaFoldDB" id="A0A953N777"/>
<evidence type="ECO:0000256" key="5">
    <source>
        <dbReference type="PIRSR" id="PIRSR001434-2"/>
    </source>
</evidence>
<dbReference type="InterPro" id="IPR015421">
    <property type="entry name" value="PyrdxlP-dep_Trfase_major"/>
</dbReference>
<dbReference type="InterPro" id="IPR015424">
    <property type="entry name" value="PyrdxlP-dep_Trfase"/>
</dbReference>
<dbReference type="PANTHER" id="PTHR43797:SF2">
    <property type="entry name" value="HOMOCYSTEINE_CYSTEINE SYNTHASE"/>
    <property type="match status" value="1"/>
</dbReference>
<dbReference type="NCBIfam" id="NF004609">
    <property type="entry name" value="PRK05939.1"/>
    <property type="match status" value="1"/>
</dbReference>
<proteinExistence type="inferred from homology"/>
<keyword evidence="4 5" id="KW-0663">Pyridoxal phosphate</keyword>
<dbReference type="RefSeq" id="WP_259659777.1">
    <property type="nucleotide sequence ID" value="NZ_JAHXRI010000001.1"/>
</dbReference>
<evidence type="ECO:0000256" key="4">
    <source>
        <dbReference type="ARBA" id="ARBA00022898"/>
    </source>
</evidence>
<dbReference type="GO" id="GO:0071269">
    <property type="term" value="P:L-homocysteine biosynthetic process"/>
    <property type="evidence" value="ECO:0007669"/>
    <property type="project" value="TreeGrafter"/>
</dbReference>
<dbReference type="GO" id="GO:0003961">
    <property type="term" value="F:O-acetylhomoserine aminocarboxypropyltransferase activity"/>
    <property type="evidence" value="ECO:0007669"/>
    <property type="project" value="TreeGrafter"/>
</dbReference>
<dbReference type="GO" id="GO:0004124">
    <property type="term" value="F:cysteine synthase activity"/>
    <property type="evidence" value="ECO:0007669"/>
    <property type="project" value="TreeGrafter"/>
</dbReference>
<organism evidence="7 8">
    <name type="scientific">Zwartia hollandica</name>
    <dbReference type="NCBI Taxonomy" id="324606"/>
    <lineage>
        <taxon>Bacteria</taxon>
        <taxon>Pseudomonadati</taxon>
        <taxon>Pseudomonadota</taxon>
        <taxon>Betaproteobacteria</taxon>
        <taxon>Burkholderiales</taxon>
        <taxon>Alcaligenaceae</taxon>
        <taxon>Zwartia</taxon>
    </lineage>
</organism>
<dbReference type="GO" id="GO:0006535">
    <property type="term" value="P:cysteine biosynthetic process from serine"/>
    <property type="evidence" value="ECO:0007669"/>
    <property type="project" value="TreeGrafter"/>
</dbReference>
<sequence>MAKHGFTTRILHNDRHLSVEHGAVHKPIHTSSQYAYSDARELAAVFQGKAGYTYARQGTPTTDALEKKVSAMEGGGTSLTFSTGMGALSALFTTLLRAGDHLISSQFIFGNTNSLFGTLEHLGIEITLVDPTDVSAAAAAIKPNTRMVFTETIANPGTQVADLEGLGRLCAEHKLVYVVDNTLTSPWLFQPRTVGASLVMNSLSKHIGGHANALGGSLTDTGLYDWTQFPNILDVYKKGPSVGWGITQIKKKGLRDMGATLSADAAHRLAVGAETLSLRLDKISSNAMALAKFLSTHPSVARVSYPGLESHPQHERARKLFGGKYSNLLGVELAEGIDSFDFLNRLQIVILATHVGDTRTLALPAAQTIYYEMGPALRKQMGIADGLIRLSIGIEEQEDLLADFAQAFEQCQTKAA</sequence>
<gene>
    <name evidence="7" type="ORF">KZZ10_01830</name>
</gene>
<dbReference type="SUPFAM" id="SSF53383">
    <property type="entry name" value="PLP-dependent transferases"/>
    <property type="match status" value="1"/>
</dbReference>
<dbReference type="EMBL" id="JAHXRI010000001">
    <property type="protein sequence ID" value="MBZ1349374.1"/>
    <property type="molecule type" value="Genomic_DNA"/>
</dbReference>
<dbReference type="GO" id="GO:0005737">
    <property type="term" value="C:cytoplasm"/>
    <property type="evidence" value="ECO:0007669"/>
    <property type="project" value="TreeGrafter"/>
</dbReference>
<comment type="similarity">
    <text evidence="2 6">Belongs to the trans-sulfuration enzymes family.</text>
</comment>
<feature type="modified residue" description="N6-(pyridoxal phosphate)lysine" evidence="5">
    <location>
        <position position="205"/>
    </location>
</feature>
<dbReference type="InterPro" id="IPR000277">
    <property type="entry name" value="Cys/Met-Metab_PyrdxlP-dep_enz"/>
</dbReference>
<evidence type="ECO:0000256" key="6">
    <source>
        <dbReference type="RuleBase" id="RU362118"/>
    </source>
</evidence>
<comment type="cofactor">
    <cofactor evidence="1 6">
        <name>pyridoxal 5'-phosphate</name>
        <dbReference type="ChEBI" id="CHEBI:597326"/>
    </cofactor>
</comment>
<name>A0A953N777_9BURK</name>
<keyword evidence="8" id="KW-1185">Reference proteome</keyword>
<dbReference type="InterPro" id="IPR006235">
    <property type="entry name" value="OAc-hSer/O-AcSer_sulfhydrylase"/>
</dbReference>
<evidence type="ECO:0000313" key="8">
    <source>
        <dbReference type="Proteomes" id="UP000739565"/>
    </source>
</evidence>
<dbReference type="Gene3D" id="3.40.640.10">
    <property type="entry name" value="Type I PLP-dependent aspartate aminotransferase-like (Major domain)"/>
    <property type="match status" value="1"/>
</dbReference>
<dbReference type="InterPro" id="IPR015422">
    <property type="entry name" value="PyrdxlP-dep_Trfase_small"/>
</dbReference>
<evidence type="ECO:0000313" key="7">
    <source>
        <dbReference type="EMBL" id="MBZ1349374.1"/>
    </source>
</evidence>
<keyword evidence="3" id="KW-0808">Transferase</keyword>
<dbReference type="GO" id="GO:0019346">
    <property type="term" value="P:transsulfuration"/>
    <property type="evidence" value="ECO:0007669"/>
    <property type="project" value="InterPro"/>
</dbReference>
<dbReference type="Pfam" id="PF01053">
    <property type="entry name" value="Cys_Met_Meta_PP"/>
    <property type="match status" value="1"/>
</dbReference>
<comment type="caution">
    <text evidence="7">The sequence shown here is derived from an EMBL/GenBank/DDBJ whole genome shotgun (WGS) entry which is preliminary data.</text>
</comment>
<dbReference type="PANTHER" id="PTHR43797">
    <property type="entry name" value="HOMOCYSTEINE/CYSTEINE SYNTHASE"/>
    <property type="match status" value="1"/>
</dbReference>
<accession>A0A953N777</accession>
<dbReference type="PIRSF" id="PIRSF001434">
    <property type="entry name" value="CGS"/>
    <property type="match status" value="1"/>
</dbReference>
<protein>
    <submittedName>
        <fullName evidence="7">Cystathionine gamma-synthase family protein</fullName>
    </submittedName>
</protein>
<dbReference type="GO" id="GO:0030170">
    <property type="term" value="F:pyridoxal phosphate binding"/>
    <property type="evidence" value="ECO:0007669"/>
    <property type="project" value="InterPro"/>
</dbReference>
<evidence type="ECO:0000256" key="1">
    <source>
        <dbReference type="ARBA" id="ARBA00001933"/>
    </source>
</evidence>
<evidence type="ECO:0000256" key="2">
    <source>
        <dbReference type="ARBA" id="ARBA00009077"/>
    </source>
</evidence>
<dbReference type="Proteomes" id="UP000739565">
    <property type="component" value="Unassembled WGS sequence"/>
</dbReference>
<reference evidence="7" key="1">
    <citation type="submission" date="2021-07" db="EMBL/GenBank/DDBJ databases">
        <title>New genus and species of the family Alcaligenaceae.</title>
        <authorList>
            <person name="Hahn M.W."/>
        </authorList>
    </citation>
    <scope>NUCLEOTIDE SEQUENCE</scope>
    <source>
        <strain evidence="7">LF4-65</strain>
    </source>
</reference>
<evidence type="ECO:0000256" key="3">
    <source>
        <dbReference type="ARBA" id="ARBA00022679"/>
    </source>
</evidence>
<dbReference type="Gene3D" id="3.90.1150.10">
    <property type="entry name" value="Aspartate Aminotransferase, domain 1"/>
    <property type="match status" value="1"/>
</dbReference>
<dbReference type="FunFam" id="3.40.640.10:FF:000046">
    <property type="entry name" value="Cystathionine gamma-lyase"/>
    <property type="match status" value="1"/>
</dbReference>